<evidence type="ECO:0000313" key="1">
    <source>
        <dbReference type="EMBL" id="MCT2581659.1"/>
    </source>
</evidence>
<dbReference type="EMBL" id="JAFFZE010000003">
    <property type="protein sequence ID" value="MCT2581659.1"/>
    <property type="molecule type" value="Genomic_DNA"/>
</dbReference>
<dbReference type="Proteomes" id="UP001156441">
    <property type="component" value="Unassembled WGS sequence"/>
</dbReference>
<gene>
    <name evidence="1" type="ORF">JT362_00805</name>
</gene>
<name>A0ABT2J236_9PSEU</name>
<proteinExistence type="predicted"/>
<evidence type="ECO:0000313" key="2">
    <source>
        <dbReference type="Proteomes" id="UP001156441"/>
    </source>
</evidence>
<comment type="caution">
    <text evidence="1">The sequence shown here is derived from an EMBL/GenBank/DDBJ whole genome shotgun (WGS) entry which is preliminary data.</text>
</comment>
<keyword evidence="2" id="KW-1185">Reference proteome</keyword>
<reference evidence="1 2" key="1">
    <citation type="submission" date="2021-02" db="EMBL/GenBank/DDBJ databases">
        <title>Actinophytocola xerophila sp. nov., isolated from soil of cotton cropping field.</title>
        <authorList>
            <person name="Huang R."/>
            <person name="Chen X."/>
            <person name="Ge X."/>
            <person name="Liu W."/>
        </authorList>
    </citation>
    <scope>NUCLEOTIDE SEQUENCE [LARGE SCALE GENOMIC DNA]</scope>
    <source>
        <strain evidence="1 2">S1-96</strain>
    </source>
</reference>
<protein>
    <submittedName>
        <fullName evidence="1">Uncharacterized protein</fullName>
    </submittedName>
</protein>
<accession>A0ABT2J236</accession>
<organism evidence="1 2">
    <name type="scientific">Actinophytocola gossypii</name>
    <dbReference type="NCBI Taxonomy" id="2812003"/>
    <lineage>
        <taxon>Bacteria</taxon>
        <taxon>Bacillati</taxon>
        <taxon>Actinomycetota</taxon>
        <taxon>Actinomycetes</taxon>
        <taxon>Pseudonocardiales</taxon>
        <taxon>Pseudonocardiaceae</taxon>
    </lineage>
</organism>
<dbReference type="RefSeq" id="WP_260189018.1">
    <property type="nucleotide sequence ID" value="NZ_JAFFZE010000003.1"/>
</dbReference>
<sequence length="228" mass="25359">MAENDPAHLDRLGELVRPVPLADFATTLCRWLRDAHEAAADVQAQRRSNHRGGWSNNTSFGTDRYQYLLNTANSLDTELPGLVVDSAFQSVLLKFARFGVYQMQLPTGPRGSIGDASDLRRDLLTTSGDPGLLSRRDVWLADRQLLFLGWAGNEDDGLTGAWVGQGELYENRVEWEWLLDLLAIADDVGAGPVPEPRRSAPLDPTIFDVPEPVVPIRPRLDRERRSSS</sequence>